<keyword evidence="2 5" id="KW-0812">Transmembrane</keyword>
<dbReference type="AlphaFoldDB" id="A0A380BDX9"/>
<dbReference type="InterPro" id="IPR017501">
    <property type="entry name" value="Phage_infect_YhgE_C"/>
</dbReference>
<dbReference type="GO" id="GO:0016020">
    <property type="term" value="C:membrane"/>
    <property type="evidence" value="ECO:0007669"/>
    <property type="project" value="UniProtKB-SubCell"/>
</dbReference>
<evidence type="ECO:0000259" key="6">
    <source>
        <dbReference type="Pfam" id="PF12698"/>
    </source>
</evidence>
<dbReference type="PANTHER" id="PTHR43077">
    <property type="entry name" value="TRANSPORT PERMEASE YVFS-RELATED"/>
    <property type="match status" value="1"/>
</dbReference>
<dbReference type="Pfam" id="PF12698">
    <property type="entry name" value="ABC2_membrane_3"/>
    <property type="match status" value="2"/>
</dbReference>
<sequence>MKESMTKAEWLQLFRTRKLIVPMIAILFIPVLYAGMFLWAFWDPYANMEDLPVAIVNLDEGAELDGEALQLGKELSDTLIKDQTFKFMAVPKEEAEKGLQKQDYYVVIEIPENFSEHATTLLDENPEKLTIIYKPNEGFNFLSAQIGETAMDRIRAEVNEKVASTYAEKLFDSIVKMGDGFGEAADGAGEIHIGAAKLKDGADELKGYLETLASSTVTLADGTAELANGAREAAKGAKELTAGLEELANGSSTILSGAENAASGASQLQEGVATYTDGVQKLADSYGQIGQKESEFNGAVGTLYGKTKELNTAASQLAAGANELTAGINSLSAQLGPLLAALPEEQQTALHAALEQLQGGSANLSTGLQGLSAGTSALSEGAGELVTASDQLAGAHSQALAGLLELNDATPTLKSGVNELASGNREIAAGLGQLSEGIGSAKAGSASLSSGLTALTEGTDTLNDGTGTLASKSRELADGSKVLVDGTAALDEGVLTLQEKLAEANAEANDVKPTEKTYEMAASPVDVEQNGINHVPNYGTGFAPYFLSLGLFVGALLLSIVFPLVEPAVKPTGPFAWFLSKVSVLAIVGLIQALIAVGIVKFALGMETTNTPLFVVTAILTSYTFISIVQMLVSIFGDTGRFIAILILILQLTTSAGTFPLELIPAPLQIFNVLLPMTYSVFAFKAAISTGDISFLWANNGILIGFTVVCLAITFGYFALVFKRRHSREEVAEA</sequence>
<name>A0A380BDX9_SPOPA</name>
<accession>A0A380BDX9</accession>
<dbReference type="NCBIfam" id="TIGR03061">
    <property type="entry name" value="pip_yhgE_Nterm"/>
    <property type="match status" value="1"/>
</dbReference>
<dbReference type="Proteomes" id="UP000254519">
    <property type="component" value="Unassembled WGS sequence"/>
</dbReference>
<dbReference type="Gene3D" id="3.40.1710.10">
    <property type="entry name" value="abc type-2 transporter like domain"/>
    <property type="match status" value="1"/>
</dbReference>
<feature type="transmembrane region" description="Helical" evidence="5">
    <location>
        <begin position="577"/>
        <end position="600"/>
    </location>
</feature>
<feature type="domain" description="ABC-2 type transporter transmembrane" evidence="6">
    <location>
        <begin position="501"/>
        <end position="714"/>
    </location>
</feature>
<feature type="domain" description="ABC-2 type transporter transmembrane" evidence="6">
    <location>
        <begin position="24"/>
        <end position="159"/>
    </location>
</feature>
<evidence type="ECO:0000256" key="1">
    <source>
        <dbReference type="ARBA" id="ARBA00004141"/>
    </source>
</evidence>
<keyword evidence="8" id="KW-1185">Reference proteome</keyword>
<dbReference type="NCBIfam" id="TIGR03062">
    <property type="entry name" value="pip_yhgE_Cterm"/>
    <property type="match status" value="1"/>
</dbReference>
<dbReference type="GO" id="GO:0140359">
    <property type="term" value="F:ABC-type transporter activity"/>
    <property type="evidence" value="ECO:0007669"/>
    <property type="project" value="InterPro"/>
</dbReference>
<feature type="transmembrane region" description="Helical" evidence="5">
    <location>
        <begin position="702"/>
        <end position="722"/>
    </location>
</feature>
<evidence type="ECO:0000256" key="2">
    <source>
        <dbReference type="ARBA" id="ARBA00022692"/>
    </source>
</evidence>
<evidence type="ECO:0000256" key="5">
    <source>
        <dbReference type="SAM" id="Phobius"/>
    </source>
</evidence>
<feature type="transmembrane region" description="Helical" evidence="5">
    <location>
        <begin position="542"/>
        <end position="565"/>
    </location>
</feature>
<dbReference type="EMBL" id="UGYZ01000002">
    <property type="protein sequence ID" value="SUI98915.1"/>
    <property type="molecule type" value="Genomic_DNA"/>
</dbReference>
<comment type="subcellular location">
    <subcellularLocation>
        <location evidence="1">Membrane</location>
        <topology evidence="1">Multi-pass membrane protein</topology>
    </subcellularLocation>
</comment>
<feature type="transmembrane region" description="Helical" evidence="5">
    <location>
        <begin position="20"/>
        <end position="42"/>
    </location>
</feature>
<dbReference type="PANTHER" id="PTHR43077:SF5">
    <property type="entry name" value="PHAGE INFECTION PROTEIN"/>
    <property type="match status" value="1"/>
</dbReference>
<dbReference type="NCBIfam" id="TIGR03057">
    <property type="entry name" value="xxxLxxG_by_4"/>
    <property type="match status" value="3"/>
</dbReference>
<keyword evidence="4 5" id="KW-0472">Membrane</keyword>
<feature type="transmembrane region" description="Helical" evidence="5">
    <location>
        <begin position="612"/>
        <end position="636"/>
    </location>
</feature>
<evidence type="ECO:0000313" key="8">
    <source>
        <dbReference type="Proteomes" id="UP000254519"/>
    </source>
</evidence>
<organism evidence="7 8">
    <name type="scientific">Sporosarcina pasteurii</name>
    <name type="common">Bacillus pasteurii</name>
    <dbReference type="NCBI Taxonomy" id="1474"/>
    <lineage>
        <taxon>Bacteria</taxon>
        <taxon>Bacillati</taxon>
        <taxon>Bacillota</taxon>
        <taxon>Bacilli</taxon>
        <taxon>Bacillales</taxon>
        <taxon>Caryophanaceae</taxon>
        <taxon>Sporosarcina</taxon>
    </lineage>
</organism>
<reference evidence="7 8" key="1">
    <citation type="submission" date="2018-06" db="EMBL/GenBank/DDBJ databases">
        <authorList>
            <consortium name="Pathogen Informatics"/>
            <person name="Doyle S."/>
        </authorList>
    </citation>
    <scope>NUCLEOTIDE SEQUENCE [LARGE SCALE GENOMIC DNA]</scope>
    <source>
        <strain evidence="8">ATCC 11859 / DSM 33 / NCIB 8841 / NCTC 4822</strain>
    </source>
</reference>
<gene>
    <name evidence="7" type="ORF">NCTC4822_00342</name>
</gene>
<feature type="transmembrane region" description="Helical" evidence="5">
    <location>
        <begin position="642"/>
        <end position="661"/>
    </location>
</feature>
<proteinExistence type="predicted"/>
<protein>
    <submittedName>
        <fullName evidence="7">YhgE/Pip C-terminal domain</fullName>
    </submittedName>
</protein>
<dbReference type="InterPro" id="IPR017500">
    <property type="entry name" value="Phage_infect_YhgE_N"/>
</dbReference>
<keyword evidence="3 5" id="KW-1133">Transmembrane helix</keyword>
<dbReference type="Gene3D" id="1.10.287.950">
    <property type="entry name" value="Methyl-accepting chemotaxis protein"/>
    <property type="match status" value="1"/>
</dbReference>
<evidence type="ECO:0000313" key="7">
    <source>
        <dbReference type="EMBL" id="SUI98915.1"/>
    </source>
</evidence>
<evidence type="ECO:0000256" key="3">
    <source>
        <dbReference type="ARBA" id="ARBA00022989"/>
    </source>
</evidence>
<dbReference type="InterPro" id="IPR013525">
    <property type="entry name" value="ABC2_TM"/>
</dbReference>
<dbReference type="RefSeq" id="WP_243835618.1">
    <property type="nucleotide sequence ID" value="NZ_CP038012.1"/>
</dbReference>
<dbReference type="InterPro" id="IPR051328">
    <property type="entry name" value="T7SS_ABC-Transporter"/>
</dbReference>
<dbReference type="InterPro" id="IPR023908">
    <property type="entry name" value="xxxLxxG_rpt"/>
</dbReference>
<dbReference type="SUPFAM" id="SSF58104">
    <property type="entry name" value="Methyl-accepting chemotaxis protein (MCP) signaling domain"/>
    <property type="match status" value="1"/>
</dbReference>
<evidence type="ECO:0000256" key="4">
    <source>
        <dbReference type="ARBA" id="ARBA00023136"/>
    </source>
</evidence>